<dbReference type="Gene3D" id="3.40.50.300">
    <property type="entry name" value="P-loop containing nucleotide triphosphate hydrolases"/>
    <property type="match status" value="1"/>
</dbReference>
<keyword evidence="2" id="KW-0342">GTP-binding</keyword>
<dbReference type="PROSITE" id="PS51419">
    <property type="entry name" value="RAB"/>
    <property type="match status" value="1"/>
</dbReference>
<proteinExistence type="predicted"/>
<dbReference type="Pfam" id="PF00071">
    <property type="entry name" value="Ras"/>
    <property type="match status" value="1"/>
</dbReference>
<dbReference type="InterPro" id="IPR050209">
    <property type="entry name" value="Rab_GTPases_membrane_traffic"/>
</dbReference>
<organism evidence="3 4">
    <name type="scientific">Ophiophagus hannah</name>
    <name type="common">King cobra</name>
    <name type="synonym">Naja hannah</name>
    <dbReference type="NCBI Taxonomy" id="8665"/>
    <lineage>
        <taxon>Eukaryota</taxon>
        <taxon>Metazoa</taxon>
        <taxon>Chordata</taxon>
        <taxon>Craniata</taxon>
        <taxon>Vertebrata</taxon>
        <taxon>Euteleostomi</taxon>
        <taxon>Lepidosauria</taxon>
        <taxon>Squamata</taxon>
        <taxon>Bifurcata</taxon>
        <taxon>Unidentata</taxon>
        <taxon>Episquamata</taxon>
        <taxon>Toxicofera</taxon>
        <taxon>Serpentes</taxon>
        <taxon>Colubroidea</taxon>
        <taxon>Elapidae</taxon>
        <taxon>Elapinae</taxon>
        <taxon>Ophiophagus</taxon>
    </lineage>
</organism>
<protein>
    <submittedName>
        <fullName evidence="3">Ras-related protein Rab-2</fullName>
    </submittedName>
</protein>
<dbReference type="OrthoDB" id="9989112at2759"/>
<keyword evidence="4" id="KW-1185">Reference proteome</keyword>
<dbReference type="InterPro" id="IPR027417">
    <property type="entry name" value="P-loop_NTPase"/>
</dbReference>
<evidence type="ECO:0000313" key="3">
    <source>
        <dbReference type="EMBL" id="ETE70790.1"/>
    </source>
</evidence>
<dbReference type="SMART" id="SM00175">
    <property type="entry name" value="RAB"/>
    <property type="match status" value="1"/>
</dbReference>
<dbReference type="SUPFAM" id="SSF52540">
    <property type="entry name" value="P-loop containing nucleoside triphosphate hydrolases"/>
    <property type="match status" value="1"/>
</dbReference>
<dbReference type="PROSITE" id="PS51421">
    <property type="entry name" value="RAS"/>
    <property type="match status" value="1"/>
</dbReference>
<dbReference type="GO" id="GO:0005525">
    <property type="term" value="F:GTP binding"/>
    <property type="evidence" value="ECO:0007669"/>
    <property type="project" value="UniProtKB-KW"/>
</dbReference>
<dbReference type="AlphaFoldDB" id="V8P8W5"/>
<reference evidence="3 4" key="1">
    <citation type="journal article" date="2013" name="Proc. Natl. Acad. Sci. U.S.A.">
        <title>The king cobra genome reveals dynamic gene evolution and adaptation in the snake venom system.</title>
        <authorList>
            <person name="Vonk F.J."/>
            <person name="Casewell N.R."/>
            <person name="Henkel C.V."/>
            <person name="Heimberg A.M."/>
            <person name="Jansen H.J."/>
            <person name="McCleary R.J."/>
            <person name="Kerkkamp H.M."/>
            <person name="Vos R.A."/>
            <person name="Guerreiro I."/>
            <person name="Calvete J.J."/>
            <person name="Wuster W."/>
            <person name="Woods A.E."/>
            <person name="Logan J.M."/>
            <person name="Harrison R.A."/>
            <person name="Castoe T.A."/>
            <person name="de Koning A.P."/>
            <person name="Pollock D.D."/>
            <person name="Yandell M."/>
            <person name="Calderon D."/>
            <person name="Renjifo C."/>
            <person name="Currier R.B."/>
            <person name="Salgado D."/>
            <person name="Pla D."/>
            <person name="Sanz L."/>
            <person name="Hyder A.S."/>
            <person name="Ribeiro J.M."/>
            <person name="Arntzen J.W."/>
            <person name="van den Thillart G.E."/>
            <person name="Boetzer M."/>
            <person name="Pirovano W."/>
            <person name="Dirks R.P."/>
            <person name="Spaink H.P."/>
            <person name="Duboule D."/>
            <person name="McGlinn E."/>
            <person name="Kini R.M."/>
            <person name="Richardson M.K."/>
        </authorList>
    </citation>
    <scope>NUCLEOTIDE SEQUENCE</scope>
    <source>
        <tissue evidence="3">Blood</tissue>
    </source>
</reference>
<dbReference type="GO" id="GO:0003924">
    <property type="term" value="F:GTPase activity"/>
    <property type="evidence" value="ECO:0007669"/>
    <property type="project" value="InterPro"/>
</dbReference>
<comment type="caution">
    <text evidence="3">The sequence shown here is derived from an EMBL/GenBank/DDBJ whole genome shotgun (WGS) entry which is preliminary data.</text>
</comment>
<dbReference type="EMBL" id="AZIM01000481">
    <property type="protein sequence ID" value="ETE70790.1"/>
    <property type="molecule type" value="Genomic_DNA"/>
</dbReference>
<name>V8P8W5_OPHHA</name>
<accession>V8P8W5</accession>
<gene>
    <name evidence="3" type="primary">RAB2</name>
    <name evidence="3" type="ORF">L345_03409</name>
</gene>
<dbReference type="Proteomes" id="UP000018936">
    <property type="component" value="Unassembled WGS sequence"/>
</dbReference>
<keyword evidence="1" id="KW-0547">Nucleotide-binding</keyword>
<feature type="non-terminal residue" evidence="3">
    <location>
        <position position="1"/>
    </location>
</feature>
<evidence type="ECO:0000313" key="4">
    <source>
        <dbReference type="Proteomes" id="UP000018936"/>
    </source>
</evidence>
<evidence type="ECO:0000256" key="1">
    <source>
        <dbReference type="ARBA" id="ARBA00022741"/>
    </source>
</evidence>
<sequence>MLSSSLDRRVCLFSCSDMEHRRVVQKEEGEAFAREHGMVFMETSAKTSANVEEAFLNTAKAIYRKIQQGELDISNEVSWTEASLGLLIQPLTQAGIPTPGRGWVGHGQGRCGLLDVTYVGAPVVGDTWALFLAAVVPCNLLPVKRELGRATCAPFSLAEALQAGPSLFQGQPLGPDLSTPWASGP</sequence>
<dbReference type="PANTHER" id="PTHR47979">
    <property type="entry name" value="DRAB11-RELATED"/>
    <property type="match status" value="1"/>
</dbReference>
<dbReference type="InterPro" id="IPR001806">
    <property type="entry name" value="Small_GTPase"/>
</dbReference>
<evidence type="ECO:0000256" key="2">
    <source>
        <dbReference type="ARBA" id="ARBA00023134"/>
    </source>
</evidence>